<name>A0A238XAA8_9PSEU</name>
<feature type="domain" description="AAA" evidence="2">
    <location>
        <begin position="3"/>
        <end position="183"/>
    </location>
</feature>
<accession>A0A238XAA8</accession>
<organism evidence="3 4">
    <name type="scientific">Haloechinothrix alba</name>
    <dbReference type="NCBI Taxonomy" id="664784"/>
    <lineage>
        <taxon>Bacteria</taxon>
        <taxon>Bacillati</taxon>
        <taxon>Actinomycetota</taxon>
        <taxon>Actinomycetes</taxon>
        <taxon>Pseudonocardiales</taxon>
        <taxon>Pseudonocardiaceae</taxon>
        <taxon>Haloechinothrix</taxon>
    </lineage>
</organism>
<evidence type="ECO:0000313" key="4">
    <source>
        <dbReference type="Proteomes" id="UP000198348"/>
    </source>
</evidence>
<protein>
    <submittedName>
        <fullName evidence="3">Chromosome partitioning protein</fullName>
    </submittedName>
</protein>
<evidence type="ECO:0000259" key="2">
    <source>
        <dbReference type="Pfam" id="PF13614"/>
    </source>
</evidence>
<sequence>MAMQITSVINQKGGVGKTALSVGVSAALAEQGKRTLLVDLDPQGHATTEFLGLPEAQPGQPSLPLALSKMWKGSVEELAVRHPRCSVAPGGCLDVVPTAPGMFDLVRRLDQFRVPGWQLARVIQFGNYDHVIIDCPPALDLLTNNALAATHGVLVPVQPDRTSIRALRLLHEQVNYLEQLINRDPITYYGLVPGLYRRPMSAYADAALRELHATGLPVLPHIPMGVVINEAAQRGIPITTFAPHCVQTSAFHQIAQVLEGRRAQQTSAQGSKPAADGTEEFVFEDFISDISGTRSRRDTGARSGLYDLMPRRRSR</sequence>
<dbReference type="Pfam" id="PF13614">
    <property type="entry name" value="AAA_31"/>
    <property type="match status" value="1"/>
</dbReference>
<dbReference type="InterPro" id="IPR050678">
    <property type="entry name" value="DNA_Partitioning_ATPase"/>
</dbReference>
<dbReference type="Proteomes" id="UP000198348">
    <property type="component" value="Unassembled WGS sequence"/>
</dbReference>
<dbReference type="EMBL" id="FZNW01000009">
    <property type="protein sequence ID" value="SNR55284.1"/>
    <property type="molecule type" value="Genomic_DNA"/>
</dbReference>
<dbReference type="CDD" id="cd02042">
    <property type="entry name" value="ParAB_family"/>
    <property type="match status" value="1"/>
</dbReference>
<proteinExistence type="predicted"/>
<dbReference type="SUPFAM" id="SSF52540">
    <property type="entry name" value="P-loop containing nucleoside triphosphate hydrolases"/>
    <property type="match status" value="1"/>
</dbReference>
<dbReference type="Gene3D" id="3.40.50.300">
    <property type="entry name" value="P-loop containing nucleotide triphosphate hydrolases"/>
    <property type="match status" value="1"/>
</dbReference>
<reference evidence="3 4" key="1">
    <citation type="submission" date="2017-06" db="EMBL/GenBank/DDBJ databases">
        <authorList>
            <person name="Kim H.J."/>
            <person name="Triplett B.A."/>
        </authorList>
    </citation>
    <scope>NUCLEOTIDE SEQUENCE [LARGE SCALE GENOMIC DNA]</scope>
    <source>
        <strain evidence="3 4">DSM 45207</strain>
    </source>
</reference>
<evidence type="ECO:0000256" key="1">
    <source>
        <dbReference type="SAM" id="MobiDB-lite"/>
    </source>
</evidence>
<dbReference type="PANTHER" id="PTHR13696:SF52">
    <property type="entry name" value="PARA FAMILY PROTEIN CT_582"/>
    <property type="match status" value="1"/>
</dbReference>
<dbReference type="PANTHER" id="PTHR13696">
    <property type="entry name" value="P-LOOP CONTAINING NUCLEOSIDE TRIPHOSPHATE HYDROLASE"/>
    <property type="match status" value="1"/>
</dbReference>
<dbReference type="AlphaFoldDB" id="A0A238XAA8"/>
<keyword evidence="4" id="KW-1185">Reference proteome</keyword>
<feature type="region of interest" description="Disordered" evidence="1">
    <location>
        <begin position="293"/>
        <end position="315"/>
    </location>
</feature>
<gene>
    <name evidence="3" type="ORF">SAMN06265360_109184</name>
</gene>
<evidence type="ECO:0000313" key="3">
    <source>
        <dbReference type="EMBL" id="SNR55284.1"/>
    </source>
</evidence>
<dbReference type="InterPro" id="IPR027417">
    <property type="entry name" value="P-loop_NTPase"/>
</dbReference>
<dbReference type="InterPro" id="IPR025669">
    <property type="entry name" value="AAA_dom"/>
</dbReference>